<dbReference type="EMBL" id="MRZV01000255">
    <property type="protein sequence ID" value="PIK54288.1"/>
    <property type="molecule type" value="Genomic_DNA"/>
</dbReference>
<comment type="caution">
    <text evidence="1">The sequence shown here is derived from an EMBL/GenBank/DDBJ whole genome shotgun (WGS) entry which is preliminary data.</text>
</comment>
<accession>A0A2G8L200</accession>
<sequence length="166" mass="18242">MERLIRMSSGNESLITTVVPGRQDHNSKWLKTDLQAVFNREGLSKYWNQLVKDGEVTSDKAELRFNLSPGKGRTNATCSCVNVGSGLNSSCSCISCQQGRMERTADLTCSHRCASWNHGNGATNQVDLDDLISVPTTKLSSVGYPTILFASNFKLNDHQCPTELVK</sequence>
<gene>
    <name evidence="1" type="ORF">BSL78_08816</name>
</gene>
<dbReference type="Proteomes" id="UP000230750">
    <property type="component" value="Unassembled WGS sequence"/>
</dbReference>
<organism evidence="1 2">
    <name type="scientific">Stichopus japonicus</name>
    <name type="common">Sea cucumber</name>
    <dbReference type="NCBI Taxonomy" id="307972"/>
    <lineage>
        <taxon>Eukaryota</taxon>
        <taxon>Metazoa</taxon>
        <taxon>Echinodermata</taxon>
        <taxon>Eleutherozoa</taxon>
        <taxon>Echinozoa</taxon>
        <taxon>Holothuroidea</taxon>
        <taxon>Aspidochirotacea</taxon>
        <taxon>Aspidochirotida</taxon>
        <taxon>Stichopodidae</taxon>
        <taxon>Apostichopus</taxon>
    </lineage>
</organism>
<evidence type="ECO:0000313" key="1">
    <source>
        <dbReference type="EMBL" id="PIK54288.1"/>
    </source>
</evidence>
<protein>
    <submittedName>
        <fullName evidence="1">Putative E3 ubiquitin-protein ligase HERC2-like</fullName>
    </submittedName>
</protein>
<dbReference type="OrthoDB" id="8890268at2759"/>
<dbReference type="AlphaFoldDB" id="A0A2G8L200"/>
<evidence type="ECO:0000313" key="2">
    <source>
        <dbReference type="Proteomes" id="UP000230750"/>
    </source>
</evidence>
<name>A0A2G8L200_STIJA</name>
<reference evidence="1 2" key="1">
    <citation type="journal article" date="2017" name="PLoS Biol.">
        <title>The sea cucumber genome provides insights into morphological evolution and visceral regeneration.</title>
        <authorList>
            <person name="Zhang X."/>
            <person name="Sun L."/>
            <person name="Yuan J."/>
            <person name="Sun Y."/>
            <person name="Gao Y."/>
            <person name="Zhang L."/>
            <person name="Li S."/>
            <person name="Dai H."/>
            <person name="Hamel J.F."/>
            <person name="Liu C."/>
            <person name="Yu Y."/>
            <person name="Liu S."/>
            <person name="Lin W."/>
            <person name="Guo K."/>
            <person name="Jin S."/>
            <person name="Xu P."/>
            <person name="Storey K.B."/>
            <person name="Huan P."/>
            <person name="Zhang T."/>
            <person name="Zhou Y."/>
            <person name="Zhang J."/>
            <person name="Lin C."/>
            <person name="Li X."/>
            <person name="Xing L."/>
            <person name="Huo D."/>
            <person name="Sun M."/>
            <person name="Wang L."/>
            <person name="Mercier A."/>
            <person name="Li F."/>
            <person name="Yang H."/>
            <person name="Xiang J."/>
        </authorList>
    </citation>
    <scope>NUCLEOTIDE SEQUENCE [LARGE SCALE GENOMIC DNA]</scope>
    <source>
        <strain evidence="1">Shaxun</strain>
        <tissue evidence="1">Muscle</tissue>
    </source>
</reference>
<proteinExistence type="predicted"/>
<keyword evidence="2" id="KW-1185">Reference proteome</keyword>